<dbReference type="EMBL" id="AEYP01009930">
    <property type="status" value="NOT_ANNOTATED_CDS"/>
    <property type="molecule type" value="Genomic_DNA"/>
</dbReference>
<reference evidence="2" key="1">
    <citation type="submission" date="2024-06" db="UniProtKB">
        <authorList>
            <consortium name="Ensembl"/>
        </authorList>
    </citation>
    <scope>IDENTIFICATION</scope>
</reference>
<feature type="compositionally biased region" description="Basic and acidic residues" evidence="1">
    <location>
        <begin position="82"/>
        <end position="93"/>
    </location>
</feature>
<accession>M3Y8Y9</accession>
<protein>
    <submittedName>
        <fullName evidence="2">Uncharacterized protein</fullName>
    </submittedName>
</protein>
<feature type="compositionally biased region" description="Basic residues" evidence="1">
    <location>
        <begin position="94"/>
        <end position="103"/>
    </location>
</feature>
<feature type="region of interest" description="Disordered" evidence="1">
    <location>
        <begin position="20"/>
        <end position="53"/>
    </location>
</feature>
<evidence type="ECO:0000313" key="2">
    <source>
        <dbReference type="Ensembl" id="ENSMPUP00000007796.1"/>
    </source>
</evidence>
<dbReference type="AlphaFoldDB" id="M3Y8Y9"/>
<feature type="compositionally biased region" description="Polar residues" evidence="1">
    <location>
        <begin position="23"/>
        <end position="34"/>
    </location>
</feature>
<sequence length="103" mass="11966">MTEQNNSETRSFMASLCDHVSSPHCSSVPTTAGFPQNERSKRQRQKQECLSSQKSHLIIVLCWSQKPAKSTWEESTYKLEYQERESISRESSKQRKREKQALS</sequence>
<evidence type="ECO:0000256" key="1">
    <source>
        <dbReference type="SAM" id="MobiDB-lite"/>
    </source>
</evidence>
<dbReference type="HOGENOM" id="CLU_2262872_0_0_1"/>
<dbReference type="InParanoid" id="M3Y8Y9"/>
<dbReference type="Ensembl" id="ENSMPUT00000007921.1">
    <property type="protein sequence ID" value="ENSMPUP00000007796.1"/>
    <property type="gene ID" value="ENSMPUG00000007854.1"/>
</dbReference>
<feature type="region of interest" description="Disordered" evidence="1">
    <location>
        <begin position="82"/>
        <end position="103"/>
    </location>
</feature>
<organism evidence="2">
    <name type="scientific">Mustela putorius furo</name>
    <name type="common">European domestic ferret</name>
    <name type="synonym">Mustela furo</name>
    <dbReference type="NCBI Taxonomy" id="9669"/>
    <lineage>
        <taxon>Eukaryota</taxon>
        <taxon>Metazoa</taxon>
        <taxon>Chordata</taxon>
        <taxon>Craniata</taxon>
        <taxon>Vertebrata</taxon>
        <taxon>Euteleostomi</taxon>
        <taxon>Mammalia</taxon>
        <taxon>Eutheria</taxon>
        <taxon>Laurasiatheria</taxon>
        <taxon>Carnivora</taxon>
        <taxon>Caniformia</taxon>
        <taxon>Musteloidea</taxon>
        <taxon>Mustelidae</taxon>
        <taxon>Mustelinae</taxon>
        <taxon>Mustela</taxon>
    </lineage>
</organism>
<proteinExistence type="predicted"/>
<name>M3Y8Y9_MUSPF</name>